<dbReference type="RefSeq" id="WP_353498367.1">
    <property type="nucleotide sequence ID" value="NZ_CP115920.1"/>
</dbReference>
<evidence type="ECO:0000313" key="3">
    <source>
        <dbReference type="EMBL" id="XCD17158.1"/>
    </source>
</evidence>
<dbReference type="AlphaFoldDB" id="A0AAU8BL40"/>
<protein>
    <submittedName>
        <fullName evidence="3">Glycosyltransferase family 4 protein</fullName>
        <ecNumber evidence="3">2.4.-.-</ecNumber>
    </submittedName>
</protein>
<dbReference type="InterPro" id="IPR001296">
    <property type="entry name" value="Glyco_trans_1"/>
</dbReference>
<dbReference type="SUPFAM" id="SSF53756">
    <property type="entry name" value="UDP-Glycosyltransferase/glycogen phosphorylase"/>
    <property type="match status" value="1"/>
</dbReference>
<dbReference type="PANTHER" id="PTHR12526">
    <property type="entry name" value="GLYCOSYLTRANSFERASE"/>
    <property type="match status" value="1"/>
</dbReference>
<dbReference type="Gene3D" id="3.40.50.2000">
    <property type="entry name" value="Glycogen Phosphorylase B"/>
    <property type="match status" value="2"/>
</dbReference>
<feature type="domain" description="Glycosyl transferase family 1" evidence="1">
    <location>
        <begin position="185"/>
        <end position="325"/>
    </location>
</feature>
<dbReference type="CDD" id="cd03801">
    <property type="entry name" value="GT4_PimA-like"/>
    <property type="match status" value="1"/>
</dbReference>
<dbReference type="PANTHER" id="PTHR12526:SF630">
    <property type="entry name" value="GLYCOSYLTRANSFERASE"/>
    <property type="match status" value="1"/>
</dbReference>
<dbReference type="GO" id="GO:0016757">
    <property type="term" value="F:glycosyltransferase activity"/>
    <property type="evidence" value="ECO:0007669"/>
    <property type="project" value="UniProtKB-KW"/>
</dbReference>
<accession>A0AAU8BL40</accession>
<sequence length="349" mass="38911">MPLNPVIWLLLDSRSFGGIETHVLELAKGLLAHNYQVKVVFSNEYHPVPPLETALNQSSIPTMTLSREYPNTHPLLRLKEAISSAEQHNQRPAVIHTHGYKGSLLARVTRLIGYTNSIRIVSSFHAGETPKGRVKLYDALDRFSAFLSEQRICVSRTIQSKLPYRSILVKNFVPKAPLVSLASRSVAFVGRLSEEKGPDTFIEMATHFPSQDFHIYGSGPMETLLKEIAPPNVQFHGHQSNMNEVWQSVDLLLITSRYEGLPMAALEAMSRGIPVISFELGELPSVIDTGSNGWITSSPEDMRATLNTWFSLSDAKRSQIKYHAQQTIELNYSTDVVIPTMLGVYGLKA</sequence>
<evidence type="ECO:0000259" key="1">
    <source>
        <dbReference type="Pfam" id="PF00534"/>
    </source>
</evidence>
<organism evidence="3">
    <name type="scientific">Vibrio chaetopteri</name>
    <dbReference type="NCBI Taxonomy" id="3016528"/>
    <lineage>
        <taxon>Bacteria</taxon>
        <taxon>Pseudomonadati</taxon>
        <taxon>Pseudomonadota</taxon>
        <taxon>Gammaproteobacteria</taxon>
        <taxon>Vibrionales</taxon>
        <taxon>Vibrionaceae</taxon>
        <taxon>Vibrio</taxon>
    </lineage>
</organism>
<keyword evidence="3" id="KW-0808">Transferase</keyword>
<gene>
    <name evidence="3" type="ORF">PG915_06420</name>
</gene>
<keyword evidence="3" id="KW-0328">Glycosyltransferase</keyword>
<dbReference type="Pfam" id="PF00534">
    <property type="entry name" value="Glycos_transf_1"/>
    <property type="match status" value="1"/>
</dbReference>
<dbReference type="Pfam" id="PF13439">
    <property type="entry name" value="Glyco_transf_4"/>
    <property type="match status" value="1"/>
</dbReference>
<proteinExistence type="predicted"/>
<reference evidence="3" key="1">
    <citation type="submission" date="2023-01" db="EMBL/GenBank/DDBJ databases">
        <title>Vibrio sp. CB1-14 genome sequencing.</title>
        <authorList>
            <person name="Otstavnykh N."/>
            <person name="Isaeva M."/>
            <person name="Meleshko D."/>
        </authorList>
    </citation>
    <scope>NUCLEOTIDE SEQUENCE</scope>
    <source>
        <strain evidence="3">CB1-14</strain>
    </source>
</reference>
<feature type="domain" description="Glycosyltransferase subfamily 4-like N-terminal" evidence="2">
    <location>
        <begin position="16"/>
        <end position="160"/>
    </location>
</feature>
<dbReference type="EC" id="2.4.-.-" evidence="3"/>
<name>A0AAU8BL40_9VIBR</name>
<dbReference type="EMBL" id="CP115920">
    <property type="protein sequence ID" value="XCD17158.1"/>
    <property type="molecule type" value="Genomic_DNA"/>
</dbReference>
<evidence type="ECO:0000259" key="2">
    <source>
        <dbReference type="Pfam" id="PF13439"/>
    </source>
</evidence>
<dbReference type="InterPro" id="IPR028098">
    <property type="entry name" value="Glyco_trans_4-like_N"/>
</dbReference>
<dbReference type="KEGG" id="vck:PG915_06420"/>